<keyword evidence="1" id="KW-0812">Transmembrane</keyword>
<accession>A0A0R2HUZ7</accession>
<sequence length="172" mass="19881">MVKQANGLEDTALKNIKLISLTSLLTTLVIVTIYTILNSPLFFDPPDSYREHGTSATGNFIRIDEEYTINTTSAITSSLYYKTGTASSIPNIVEHVNQVNSDKTYIIIRSVSDNFYSFFNKKYRYYIVKKTNQQVVSFETEKEFVAECQKLNIYPKLRSLDKFDWYNSEEVY</sequence>
<dbReference type="RefSeq" id="WP_157237418.1">
    <property type="nucleotide sequence ID" value="NZ_JQBS01000035.1"/>
</dbReference>
<evidence type="ECO:0000313" key="2">
    <source>
        <dbReference type="EMBL" id="KRN54405.1"/>
    </source>
</evidence>
<keyword evidence="3" id="KW-1185">Reference proteome</keyword>
<keyword evidence="1" id="KW-0472">Membrane</keyword>
<gene>
    <name evidence="2" type="ORF">IV74_GL001987</name>
</gene>
<keyword evidence="1" id="KW-1133">Transmembrane helix</keyword>
<organism evidence="2 3">
    <name type="scientific">Carnobacterium divergens DSM 20623</name>
    <dbReference type="NCBI Taxonomy" id="1449336"/>
    <lineage>
        <taxon>Bacteria</taxon>
        <taxon>Bacillati</taxon>
        <taxon>Bacillota</taxon>
        <taxon>Bacilli</taxon>
        <taxon>Lactobacillales</taxon>
        <taxon>Carnobacteriaceae</taxon>
        <taxon>Carnobacterium</taxon>
    </lineage>
</organism>
<dbReference type="AlphaFoldDB" id="A0A0R2HUZ7"/>
<comment type="caution">
    <text evidence="2">The sequence shown here is derived from an EMBL/GenBank/DDBJ whole genome shotgun (WGS) entry which is preliminary data.</text>
</comment>
<evidence type="ECO:0000256" key="1">
    <source>
        <dbReference type="SAM" id="Phobius"/>
    </source>
</evidence>
<dbReference type="EMBL" id="JQBS01000035">
    <property type="protein sequence ID" value="KRN54405.1"/>
    <property type="molecule type" value="Genomic_DNA"/>
</dbReference>
<feature type="transmembrane region" description="Helical" evidence="1">
    <location>
        <begin position="18"/>
        <end position="37"/>
    </location>
</feature>
<dbReference type="PATRIC" id="fig|1449336.4.peg.2024"/>
<name>A0A0R2HUZ7_CARDV</name>
<protein>
    <submittedName>
        <fullName evidence="2">Uncharacterized protein</fullName>
    </submittedName>
</protein>
<dbReference type="Proteomes" id="UP000051658">
    <property type="component" value="Unassembled WGS sequence"/>
</dbReference>
<evidence type="ECO:0000313" key="3">
    <source>
        <dbReference type="Proteomes" id="UP000051658"/>
    </source>
</evidence>
<reference evidence="2 3" key="1">
    <citation type="journal article" date="2015" name="Genome Announc.">
        <title>Expanding the biotechnology potential of lactobacilli through comparative genomics of 213 strains and associated genera.</title>
        <authorList>
            <person name="Sun Z."/>
            <person name="Harris H.M."/>
            <person name="McCann A."/>
            <person name="Guo C."/>
            <person name="Argimon S."/>
            <person name="Zhang W."/>
            <person name="Yang X."/>
            <person name="Jeffery I.B."/>
            <person name="Cooney J.C."/>
            <person name="Kagawa T.F."/>
            <person name="Liu W."/>
            <person name="Song Y."/>
            <person name="Salvetti E."/>
            <person name="Wrobel A."/>
            <person name="Rasinkangas P."/>
            <person name="Parkhill J."/>
            <person name="Rea M.C."/>
            <person name="O'Sullivan O."/>
            <person name="Ritari J."/>
            <person name="Douillard F.P."/>
            <person name="Paul Ross R."/>
            <person name="Yang R."/>
            <person name="Briner A.E."/>
            <person name="Felis G.E."/>
            <person name="de Vos W.M."/>
            <person name="Barrangou R."/>
            <person name="Klaenhammer T.R."/>
            <person name="Caufield P.W."/>
            <person name="Cui Y."/>
            <person name="Zhang H."/>
            <person name="O'Toole P.W."/>
        </authorList>
    </citation>
    <scope>NUCLEOTIDE SEQUENCE [LARGE SCALE GENOMIC DNA]</scope>
    <source>
        <strain evidence="2 3">DSM 20623</strain>
    </source>
</reference>
<proteinExistence type="predicted"/>